<organism evidence="4 5">
    <name type="scientific">Capronia coronata CBS 617.96</name>
    <dbReference type="NCBI Taxonomy" id="1182541"/>
    <lineage>
        <taxon>Eukaryota</taxon>
        <taxon>Fungi</taxon>
        <taxon>Dikarya</taxon>
        <taxon>Ascomycota</taxon>
        <taxon>Pezizomycotina</taxon>
        <taxon>Eurotiomycetes</taxon>
        <taxon>Chaetothyriomycetidae</taxon>
        <taxon>Chaetothyriales</taxon>
        <taxon>Herpotrichiellaceae</taxon>
        <taxon>Capronia</taxon>
    </lineage>
</organism>
<evidence type="ECO:0000259" key="3">
    <source>
        <dbReference type="SMART" id="SM00853"/>
    </source>
</evidence>
<dbReference type="AlphaFoldDB" id="W9YUC1"/>
<proteinExistence type="inferred from homology"/>
<dbReference type="InterPro" id="IPR036890">
    <property type="entry name" value="HATPase_C_sf"/>
</dbReference>
<dbReference type="GO" id="GO:0005524">
    <property type="term" value="F:ATP binding"/>
    <property type="evidence" value="ECO:0007669"/>
    <property type="project" value="InterPro"/>
</dbReference>
<dbReference type="SMART" id="SM00853">
    <property type="entry name" value="MutL_C"/>
    <property type="match status" value="1"/>
</dbReference>
<dbReference type="Pfam" id="PF13589">
    <property type="entry name" value="HATPase_c_3"/>
    <property type="match status" value="1"/>
</dbReference>
<dbReference type="RefSeq" id="XP_007720731.1">
    <property type="nucleotide sequence ID" value="XM_007722541.1"/>
</dbReference>
<feature type="domain" description="MutL C-terminal dimerisation" evidence="3">
    <location>
        <begin position="645"/>
        <end position="837"/>
    </location>
</feature>
<evidence type="ECO:0000256" key="2">
    <source>
        <dbReference type="SAM" id="MobiDB-lite"/>
    </source>
</evidence>
<dbReference type="InterPro" id="IPR042120">
    <property type="entry name" value="MutL_C_dimsub"/>
</dbReference>
<dbReference type="SUPFAM" id="SSF55874">
    <property type="entry name" value="ATPase domain of HSP90 chaperone/DNA topoisomerase II/histidine kinase"/>
    <property type="match status" value="1"/>
</dbReference>
<protein>
    <recommendedName>
        <fullName evidence="3">MutL C-terminal dimerisation domain-containing protein</fullName>
    </recommendedName>
</protein>
<dbReference type="InterPro" id="IPR014790">
    <property type="entry name" value="MutL_C"/>
</dbReference>
<dbReference type="Proteomes" id="UP000019484">
    <property type="component" value="Unassembled WGS sequence"/>
</dbReference>
<evidence type="ECO:0000256" key="1">
    <source>
        <dbReference type="ARBA" id="ARBA00006082"/>
    </source>
</evidence>
<comment type="caution">
    <text evidence="4">The sequence shown here is derived from an EMBL/GenBank/DDBJ whole genome shotgun (WGS) entry which is preliminary data.</text>
</comment>
<dbReference type="Gene3D" id="3.30.1540.20">
    <property type="entry name" value="MutL, C-terminal domain, dimerisation subdomain"/>
    <property type="match status" value="1"/>
</dbReference>
<dbReference type="GO" id="GO:0032300">
    <property type="term" value="C:mismatch repair complex"/>
    <property type="evidence" value="ECO:0007669"/>
    <property type="project" value="InterPro"/>
</dbReference>
<name>W9YUC1_9EURO</name>
<dbReference type="PANTHER" id="PTHR10073">
    <property type="entry name" value="DNA MISMATCH REPAIR PROTEIN MLH, PMS, MUTL"/>
    <property type="match status" value="1"/>
</dbReference>
<dbReference type="HOGENOM" id="CLU_005415_0_0_1"/>
<dbReference type="InterPro" id="IPR038973">
    <property type="entry name" value="MutL/Mlh/Pms-like"/>
</dbReference>
<dbReference type="SUPFAM" id="SSF118116">
    <property type="entry name" value="DNA mismatch repair protein MutL"/>
    <property type="match status" value="2"/>
</dbReference>
<dbReference type="GeneID" id="19156530"/>
<dbReference type="PANTHER" id="PTHR10073:SF47">
    <property type="entry name" value="DNA MISMATCH REPAIR PROTEIN MLH3"/>
    <property type="match status" value="1"/>
</dbReference>
<feature type="compositionally biased region" description="Polar residues" evidence="2">
    <location>
        <begin position="401"/>
        <end position="428"/>
    </location>
</feature>
<dbReference type="eggNOG" id="KOG1977">
    <property type="taxonomic scope" value="Eukaryota"/>
</dbReference>
<dbReference type="Pfam" id="PF08676">
    <property type="entry name" value="MutL_C"/>
    <property type="match status" value="1"/>
</dbReference>
<dbReference type="GO" id="GO:0140664">
    <property type="term" value="F:ATP-dependent DNA damage sensor activity"/>
    <property type="evidence" value="ECO:0007669"/>
    <property type="project" value="InterPro"/>
</dbReference>
<dbReference type="GO" id="GO:0016887">
    <property type="term" value="F:ATP hydrolysis activity"/>
    <property type="evidence" value="ECO:0007669"/>
    <property type="project" value="InterPro"/>
</dbReference>
<dbReference type="InterPro" id="IPR042121">
    <property type="entry name" value="MutL_C_regsub"/>
</dbReference>
<dbReference type="EMBL" id="AMWN01000001">
    <property type="protein sequence ID" value="EXJ96502.1"/>
    <property type="molecule type" value="Genomic_DNA"/>
</dbReference>
<dbReference type="OrthoDB" id="429932at2759"/>
<evidence type="ECO:0000313" key="4">
    <source>
        <dbReference type="EMBL" id="EXJ96502.1"/>
    </source>
</evidence>
<dbReference type="Gene3D" id="3.30.1370.100">
    <property type="entry name" value="MutL, C-terminal domain, regulatory subdomain"/>
    <property type="match status" value="1"/>
</dbReference>
<accession>W9YUC1</accession>
<feature type="region of interest" description="Disordered" evidence="2">
    <location>
        <begin position="398"/>
        <end position="428"/>
    </location>
</feature>
<keyword evidence="5" id="KW-1185">Reference proteome</keyword>
<dbReference type="STRING" id="1182541.W9YUC1"/>
<gene>
    <name evidence="4" type="ORF">A1O1_01628</name>
</gene>
<dbReference type="Gene3D" id="3.30.565.10">
    <property type="entry name" value="Histidine kinase-like ATPase, C-terminal domain"/>
    <property type="match status" value="1"/>
</dbReference>
<dbReference type="InterPro" id="IPR037198">
    <property type="entry name" value="MutL_C_sf"/>
</dbReference>
<dbReference type="GO" id="GO:0006298">
    <property type="term" value="P:mismatch repair"/>
    <property type="evidence" value="ECO:0007669"/>
    <property type="project" value="InterPro"/>
</dbReference>
<comment type="similarity">
    <text evidence="1">Belongs to the DNA mismatch repair MutL/HexB family.</text>
</comment>
<reference evidence="4 5" key="1">
    <citation type="submission" date="2013-03" db="EMBL/GenBank/DDBJ databases">
        <title>The Genome Sequence of Capronia coronata CBS 617.96.</title>
        <authorList>
            <consortium name="The Broad Institute Genomics Platform"/>
            <person name="Cuomo C."/>
            <person name="de Hoog S."/>
            <person name="Gorbushina A."/>
            <person name="Walker B."/>
            <person name="Young S.K."/>
            <person name="Zeng Q."/>
            <person name="Gargeya S."/>
            <person name="Fitzgerald M."/>
            <person name="Haas B."/>
            <person name="Abouelleil A."/>
            <person name="Allen A.W."/>
            <person name="Alvarado L."/>
            <person name="Arachchi H.M."/>
            <person name="Berlin A.M."/>
            <person name="Chapman S.B."/>
            <person name="Gainer-Dewar J."/>
            <person name="Goldberg J."/>
            <person name="Griggs A."/>
            <person name="Gujja S."/>
            <person name="Hansen M."/>
            <person name="Howarth C."/>
            <person name="Imamovic A."/>
            <person name="Ireland A."/>
            <person name="Larimer J."/>
            <person name="McCowan C."/>
            <person name="Murphy C."/>
            <person name="Pearson M."/>
            <person name="Poon T.W."/>
            <person name="Priest M."/>
            <person name="Roberts A."/>
            <person name="Saif S."/>
            <person name="Shea T."/>
            <person name="Sisk P."/>
            <person name="Sykes S."/>
            <person name="Wortman J."/>
            <person name="Nusbaum C."/>
            <person name="Birren B."/>
        </authorList>
    </citation>
    <scope>NUCLEOTIDE SEQUENCE [LARGE SCALE GENOMIC DNA]</scope>
    <source>
        <strain evidence="4 5">CBS 617.96</strain>
    </source>
</reference>
<sequence length="906" mass="99721">MAFVSHSIALLSENVCQKISSSQQITSHEDVIDGLVENALDADARSVVVEVDFAKGYFSVRDDGFGIEGVEFTEAGHLAKPHCTSKLNSSRATFGRYGRFLPSLSSLSLLSITSRRQSDARASRLILSHGEVISRQLALDSEDGGIAGHGTTVVVHNLFGNIPVRSQHTFQYYSSTTETGKAFDQVKRRLVGYLLARSGAFDLRLYETHGRRQYVHVSPRDADTGDVTIESTVSIIFQARLLPHPDSTSWKLASIRSNEFFIRAVFSLKPCPVRDIQYISIGQIPMTNAAGNNELFEAINKAFQRSSFGAVGLDQISRSQVAGRGDRDRGREVLNRGKRIDKWPMFYIRVDPISDNVRLSMGLDEAPAEIQVGIDRLIKALETLVSYFLQSYGFERPSRGLNPTETQKSAISAGHQGQQPLQQSMSARQSQQLNNWHRIKSGRHSFHSSGRPHIPKMFSKSQVSTASGGKDQLSVDILGKDQADSDNLDGPEGTLLNEIWLASNAPGNDDAVSALLWTDPRNGRVVRRHPRTGAVLPSRSSDFSPSVGLFPSHTCLSYRGRTTDGSSALARSGNLIGGAAAQMPQRLSKYCKLPIFHRSESAIQSLDSAQRAEAVTSKHAKSGNSLILRDSSGHVTKDSLARSTVVGQVDRKFILATIVAKDDESKSRKPLLVLVDQHAADERIILENLCREMCMRKHSSLDNPIIFEIDPAEAKMFEEQREYFEEWCFTYSVEWNAEHTTTGGNDIGGHSCAISVTTLPTLIAERCYADPVVLVDLLRREIWSKHSSNSGSLESNKNRVIQEGTHWVTAIANCPTGVLEMLKSRSCRTAIMFNDVLDPDQCGQMVRQLARCAFPFQCAHGRPTVTVLGSFTGLDGSSGSRIPETSPHNGDQVGFGVGWKTWTVDE</sequence>
<dbReference type="eggNOG" id="KOG1978">
    <property type="taxonomic scope" value="Eukaryota"/>
</dbReference>
<evidence type="ECO:0000313" key="5">
    <source>
        <dbReference type="Proteomes" id="UP000019484"/>
    </source>
</evidence>